<dbReference type="EMBL" id="BMFT01000004">
    <property type="protein sequence ID" value="GGH37122.1"/>
    <property type="molecule type" value="Genomic_DNA"/>
</dbReference>
<gene>
    <name evidence="1" type="ORF">GCM10008013_44390</name>
</gene>
<evidence type="ECO:0008006" key="3">
    <source>
        <dbReference type="Google" id="ProtNLM"/>
    </source>
</evidence>
<name>A0ABQ1YSF5_9BACL</name>
<keyword evidence="2" id="KW-1185">Reference proteome</keyword>
<organism evidence="1 2">
    <name type="scientific">Paenibacillus segetis</name>
    <dbReference type="NCBI Taxonomy" id="1325360"/>
    <lineage>
        <taxon>Bacteria</taxon>
        <taxon>Bacillati</taxon>
        <taxon>Bacillota</taxon>
        <taxon>Bacilli</taxon>
        <taxon>Bacillales</taxon>
        <taxon>Paenibacillaceae</taxon>
        <taxon>Paenibacillus</taxon>
    </lineage>
</organism>
<sequence length="137" mass="15011">MNIKQVIIVGTMAFVVTLSPGLSGYSASAAVALNPPKLTDLSNDAKETEVDPVIEALGFTDEEGIYEELLEGHSLADMAESNHKDVNQIIDLQVSQLREQVTVRYAQGSLTQEQYEQQLDEIPSIVADSVLKRYDLS</sequence>
<proteinExistence type="predicted"/>
<comment type="caution">
    <text evidence="1">The sequence shown here is derived from an EMBL/GenBank/DDBJ whole genome shotgun (WGS) entry which is preliminary data.</text>
</comment>
<evidence type="ECO:0000313" key="2">
    <source>
        <dbReference type="Proteomes" id="UP000659344"/>
    </source>
</evidence>
<evidence type="ECO:0000313" key="1">
    <source>
        <dbReference type="EMBL" id="GGH37122.1"/>
    </source>
</evidence>
<reference evidence="2" key="1">
    <citation type="journal article" date="2019" name="Int. J. Syst. Evol. Microbiol.">
        <title>The Global Catalogue of Microorganisms (GCM) 10K type strain sequencing project: providing services to taxonomists for standard genome sequencing and annotation.</title>
        <authorList>
            <consortium name="The Broad Institute Genomics Platform"/>
            <consortium name="The Broad Institute Genome Sequencing Center for Infectious Disease"/>
            <person name="Wu L."/>
            <person name="Ma J."/>
        </authorList>
    </citation>
    <scope>NUCLEOTIDE SEQUENCE [LARGE SCALE GENOMIC DNA]</scope>
    <source>
        <strain evidence="2">CGMCC 1.12769</strain>
    </source>
</reference>
<accession>A0ABQ1YSF5</accession>
<dbReference type="Proteomes" id="UP000659344">
    <property type="component" value="Unassembled WGS sequence"/>
</dbReference>
<dbReference type="RefSeq" id="WP_188542064.1">
    <property type="nucleotide sequence ID" value="NZ_BMFT01000004.1"/>
</dbReference>
<protein>
    <recommendedName>
        <fullName evidence="3">DUF4168 domain-containing protein</fullName>
    </recommendedName>
</protein>